<dbReference type="EMBL" id="JASJOU010000001">
    <property type="protein sequence ID" value="MDJ1500117.1"/>
    <property type="molecule type" value="Genomic_DNA"/>
</dbReference>
<sequence>MSAPIDFFSKALTQYLEVNGIQYAYRRFGNASGVPVIGFQHFTGTLDNWDPISMNGLAQEREVIIFDNIGVGNTEGVTPDNVAAMTQDAIAFIEKLNIQHFDILGFSLGGFIAQQLAFVRPDLVRKIIIVGSAPQGVKVLHSFPQLIQRAMQLQPAERFLFIFFTPTELSRAKGMATLQRLFARTEDRDREASQQAVLAQLKAITAWGTDPVTIDLSQITQPVLIIQGSNDEMMDSDNSYTLFKQLPDAILTYYPDSAHGSFYQYPDQFVNSANFFLNN</sequence>
<dbReference type="Pfam" id="PF00561">
    <property type="entry name" value="Abhydrolase_1"/>
    <property type="match status" value="1"/>
</dbReference>
<name>A0AAE3UED3_9BACT</name>
<protein>
    <submittedName>
        <fullName evidence="2">Alpha/beta hydrolase</fullName>
    </submittedName>
</protein>
<reference evidence="2" key="1">
    <citation type="submission" date="2023-05" db="EMBL/GenBank/DDBJ databases">
        <authorList>
            <person name="Zhang X."/>
        </authorList>
    </citation>
    <scope>NUCLEOTIDE SEQUENCE</scope>
    <source>
        <strain evidence="2">BD1B2-1</strain>
    </source>
</reference>
<evidence type="ECO:0000313" key="3">
    <source>
        <dbReference type="Proteomes" id="UP001232063"/>
    </source>
</evidence>
<dbReference type="Gene3D" id="3.40.50.1820">
    <property type="entry name" value="alpha/beta hydrolase"/>
    <property type="match status" value="1"/>
</dbReference>
<comment type="caution">
    <text evidence="2">The sequence shown here is derived from an EMBL/GenBank/DDBJ whole genome shotgun (WGS) entry which is preliminary data.</text>
</comment>
<feature type="domain" description="AB hydrolase-1" evidence="1">
    <location>
        <begin position="42"/>
        <end position="263"/>
    </location>
</feature>
<dbReference type="GO" id="GO:0016787">
    <property type="term" value="F:hydrolase activity"/>
    <property type="evidence" value="ECO:0007669"/>
    <property type="project" value="UniProtKB-KW"/>
</dbReference>
<dbReference type="InterPro" id="IPR029058">
    <property type="entry name" value="AB_hydrolase_fold"/>
</dbReference>
<dbReference type="PRINTS" id="PR00111">
    <property type="entry name" value="ABHYDROLASE"/>
</dbReference>
<dbReference type="PANTHER" id="PTHR43433:SF10">
    <property type="entry name" value="AB HYDROLASE-1 DOMAIN-CONTAINING PROTEIN"/>
    <property type="match status" value="1"/>
</dbReference>
<dbReference type="RefSeq" id="WP_314509641.1">
    <property type="nucleotide sequence ID" value="NZ_JASJOU010000001.1"/>
</dbReference>
<keyword evidence="2" id="KW-0378">Hydrolase</keyword>
<dbReference type="Proteomes" id="UP001232063">
    <property type="component" value="Unassembled WGS sequence"/>
</dbReference>
<proteinExistence type="predicted"/>
<dbReference type="AlphaFoldDB" id="A0AAE3UED3"/>
<accession>A0AAE3UED3</accession>
<evidence type="ECO:0000313" key="2">
    <source>
        <dbReference type="EMBL" id="MDJ1500117.1"/>
    </source>
</evidence>
<dbReference type="SUPFAM" id="SSF53474">
    <property type="entry name" value="alpha/beta-Hydrolases"/>
    <property type="match status" value="1"/>
</dbReference>
<keyword evidence="3" id="KW-1185">Reference proteome</keyword>
<evidence type="ECO:0000259" key="1">
    <source>
        <dbReference type="Pfam" id="PF00561"/>
    </source>
</evidence>
<dbReference type="InterPro" id="IPR000073">
    <property type="entry name" value="AB_hydrolase_1"/>
</dbReference>
<gene>
    <name evidence="2" type="ORF">QNI22_05650</name>
</gene>
<dbReference type="InterPro" id="IPR050471">
    <property type="entry name" value="AB_hydrolase"/>
</dbReference>
<organism evidence="2 3">
    <name type="scientific">Xanthocytophaga agilis</name>
    <dbReference type="NCBI Taxonomy" id="3048010"/>
    <lineage>
        <taxon>Bacteria</taxon>
        <taxon>Pseudomonadati</taxon>
        <taxon>Bacteroidota</taxon>
        <taxon>Cytophagia</taxon>
        <taxon>Cytophagales</taxon>
        <taxon>Rhodocytophagaceae</taxon>
        <taxon>Xanthocytophaga</taxon>
    </lineage>
</organism>
<dbReference type="PANTHER" id="PTHR43433">
    <property type="entry name" value="HYDROLASE, ALPHA/BETA FOLD FAMILY PROTEIN"/>
    <property type="match status" value="1"/>
</dbReference>